<dbReference type="Gene3D" id="2.40.10.10">
    <property type="entry name" value="Trypsin-like serine proteases"/>
    <property type="match status" value="1"/>
</dbReference>
<feature type="transmembrane region" description="Helical" evidence="1">
    <location>
        <begin position="387"/>
        <end position="407"/>
    </location>
</feature>
<dbReference type="InterPro" id="IPR009003">
    <property type="entry name" value="Peptidase_S1_PA"/>
</dbReference>
<sequence length="410" mass="44081">MTMVLSESRKPALLATVLVIASAIFFLLTCNAASVVDLTDYPSILYVATPFTVCFGAFITKQTVITDARCLYPFQNTSGVPDQAKGTLGPEYLMVALPTVNTSATLHSILLSTQVYTAIDQAGSRASTFFGLAANYVDNSTFFAVKTSAVHAYYPQSQYVESAEQNFDVGILTLKRPIDGAQPCLLQLDDLDAKTAGLSAITFAPPTTTKDAATLQQLYQGIDLTKVSKIDVGSLDRSTCDSDYMKAFGLKNMHSFSGHSLPDKQSPVYCSSMYDNTTKCQLDTSISISDSASNSNSISLNSTLFFVESGSTLTLVSIGLPHLFEVRSDNSDNCDSNGFIYFPRTSIYTDWIGWASNGSFASNGSWINKPLTGDVISDYVTDGNANGLYSFQSTMLIAALSIFAAIASTF</sequence>
<keyword evidence="3" id="KW-1185">Reference proteome</keyword>
<gene>
    <name evidence="2" type="ORF">EDC05_001111</name>
</gene>
<evidence type="ECO:0000313" key="2">
    <source>
        <dbReference type="EMBL" id="KAJ1995273.1"/>
    </source>
</evidence>
<dbReference type="SUPFAM" id="SSF50494">
    <property type="entry name" value="Trypsin-like serine proteases"/>
    <property type="match status" value="1"/>
</dbReference>
<evidence type="ECO:0000313" key="3">
    <source>
        <dbReference type="Proteomes" id="UP001151295"/>
    </source>
</evidence>
<evidence type="ECO:0000256" key="1">
    <source>
        <dbReference type="SAM" id="Phobius"/>
    </source>
</evidence>
<keyword evidence="1" id="KW-1133">Transmembrane helix</keyword>
<accession>A0ABQ8PTG5</accession>
<dbReference type="Proteomes" id="UP001151295">
    <property type="component" value="Unassembled WGS sequence"/>
</dbReference>
<evidence type="ECO:0008006" key="4">
    <source>
        <dbReference type="Google" id="ProtNLM"/>
    </source>
</evidence>
<proteinExistence type="predicted"/>
<keyword evidence="1" id="KW-0472">Membrane</keyword>
<comment type="caution">
    <text evidence="2">The sequence shown here is derived from an EMBL/GenBank/DDBJ whole genome shotgun (WGS) entry which is preliminary data.</text>
</comment>
<name>A0ABQ8PTG5_9FUNG</name>
<protein>
    <recommendedName>
        <fullName evidence="4">Peptidase S1 domain-containing protein</fullName>
    </recommendedName>
</protein>
<keyword evidence="1" id="KW-0812">Transmembrane</keyword>
<dbReference type="InterPro" id="IPR043504">
    <property type="entry name" value="Peptidase_S1_PA_chymotrypsin"/>
</dbReference>
<organism evidence="2 3">
    <name type="scientific">Coemansia umbellata</name>
    <dbReference type="NCBI Taxonomy" id="1424467"/>
    <lineage>
        <taxon>Eukaryota</taxon>
        <taxon>Fungi</taxon>
        <taxon>Fungi incertae sedis</taxon>
        <taxon>Zoopagomycota</taxon>
        <taxon>Kickxellomycotina</taxon>
        <taxon>Kickxellomycetes</taxon>
        <taxon>Kickxellales</taxon>
        <taxon>Kickxellaceae</taxon>
        <taxon>Coemansia</taxon>
    </lineage>
</organism>
<reference evidence="2" key="1">
    <citation type="submission" date="2022-07" db="EMBL/GenBank/DDBJ databases">
        <title>Phylogenomic reconstructions and comparative analyses of Kickxellomycotina fungi.</title>
        <authorList>
            <person name="Reynolds N.K."/>
            <person name="Stajich J.E."/>
            <person name="Barry K."/>
            <person name="Grigoriev I.V."/>
            <person name="Crous P."/>
            <person name="Smith M.E."/>
        </authorList>
    </citation>
    <scope>NUCLEOTIDE SEQUENCE</scope>
    <source>
        <strain evidence="2">BCRC 34882</strain>
    </source>
</reference>
<dbReference type="EMBL" id="JANBQD010000007">
    <property type="protein sequence ID" value="KAJ1995273.1"/>
    <property type="molecule type" value="Genomic_DNA"/>
</dbReference>